<name>A0A066TKV8_9NEIS</name>
<dbReference type="RefSeq" id="WP_037405012.1">
    <property type="nucleotide sequence ID" value="NZ_JFZV01000001.1"/>
</dbReference>
<keyword evidence="1 4" id="KW-0732">Signal</keyword>
<dbReference type="Gene3D" id="2.60.450.10">
    <property type="entry name" value="Lipopolysaccharide (LPS) transport protein A like domain"/>
    <property type="match status" value="1"/>
</dbReference>
<dbReference type="GO" id="GO:0043165">
    <property type="term" value="P:Gram-negative-bacterium-type cell outer membrane assembly"/>
    <property type="evidence" value="ECO:0007669"/>
    <property type="project" value="UniProtKB-UniRule"/>
</dbReference>
<dbReference type="InterPro" id="IPR005653">
    <property type="entry name" value="OstA-like_N"/>
</dbReference>
<evidence type="ECO:0000313" key="7">
    <source>
        <dbReference type="EMBL" id="KDN15736.1"/>
    </source>
</evidence>
<dbReference type="PANTHER" id="PTHR30189:SF1">
    <property type="entry name" value="LPS-ASSEMBLY PROTEIN LPTD"/>
    <property type="match status" value="1"/>
</dbReference>
<dbReference type="GO" id="GO:0015920">
    <property type="term" value="P:lipopolysaccharide transport"/>
    <property type="evidence" value="ECO:0007669"/>
    <property type="project" value="InterPro"/>
</dbReference>
<evidence type="ECO:0000259" key="5">
    <source>
        <dbReference type="Pfam" id="PF03968"/>
    </source>
</evidence>
<proteinExistence type="inferred from homology"/>
<dbReference type="Proteomes" id="UP000027170">
    <property type="component" value="Unassembled WGS sequence"/>
</dbReference>
<sequence length="777" mass="88529" precursor="true">MSYLFSPKPLVLALTTVFCTLPGLAIAASPLSMGEGNVCTAPQRPKHFVKPVQSSGETNLGTDVTRLVADDVNGQSQVQVHAKGNVIIERNDITLNSDWADYDQQTQIIKAGDHFTLDNGQGRVTGEHVTYDMAKSTGVGDAGRFEMEKDNRRLQGVGDEIQMGGKNRYRLQSAKFNTCNPGDDSWYIRSGSIDLDYDKNVGVARNATLVFGGVPLFYTPWIDFPLNGSRKSGFLAPTIKGGSDGFELMTPYYLNLAPNYDATIRPHFISSRGIQLGGDFRYLQPKYQGQLSADWVPNDQKSSHKNRAEIDFTHTQQLAKGLTGGIDYHQVSDDDYRRDFWNGDSGSVNLNRQAWLNYHQNLWGGTFDGNLMVQKYQTLASTSGYKDQPYSRLPHLSATWNRYFGNHYAVNVYAEATRFEGRQTGHKDWMYKYPNGTRLLLLPTFTADYANNWGYVRPKLSFHATHYDISKQNNQDSRNMDRVVPLFSVDSGITFERLWKTRHLHKGFIQTLEPRLFYTYIPRRNQDDIPLFDTAENSFTYDQLFRENRYSGQDRINAANFLTTALQSRIYDSTSGIERFVAGIGQRFYFRDDNVKLNDNTPKNKERKRSDIVAFGRAALSNHITAESKWHYNQDLKTSESYNFGIRYTPKPGKTVSVRYKYGRDENLYDDVYGKMRAIDVGVQWPLTRNYYLVARQNYDFTHSTSLSQTVGFEYQSPCHCWSAGLVGTRYTDDYKKRKTAVLFQLQLRDLTGVGNGPLNQLSSQIPGYSNTYEVKH</sequence>
<comment type="caution">
    <text evidence="7">The sequence shown here is derived from an EMBL/GenBank/DDBJ whole genome shotgun (WGS) entry which is preliminary data.</text>
</comment>
<feature type="signal peptide" evidence="4">
    <location>
        <begin position="1"/>
        <end position="27"/>
    </location>
</feature>
<keyword evidence="3 4" id="KW-0998">Cell outer membrane</keyword>
<reference evidence="7 8" key="1">
    <citation type="submission" date="2014-03" db="EMBL/GenBank/DDBJ databases">
        <title>The genomes of two eusocial bee gut symbionts.</title>
        <authorList>
            <person name="Kwong W.K."/>
            <person name="Engel P."/>
            <person name="Koch H."/>
            <person name="Moran N.A."/>
        </authorList>
    </citation>
    <scope>NUCLEOTIDE SEQUENCE [LARGE SCALE GENOMIC DNA]</scope>
    <source>
        <strain evidence="8">wkB29</strain>
    </source>
</reference>
<feature type="chain" id="PRO_5015204403" description="LPS-assembly protein LptD" evidence="4">
    <location>
        <begin position="28"/>
        <end position="777"/>
    </location>
</feature>
<dbReference type="AlphaFoldDB" id="A0A066TKV8"/>
<evidence type="ECO:0000256" key="2">
    <source>
        <dbReference type="ARBA" id="ARBA00023136"/>
    </source>
</evidence>
<dbReference type="PANTHER" id="PTHR30189">
    <property type="entry name" value="LPS-ASSEMBLY PROTEIN"/>
    <property type="match status" value="1"/>
</dbReference>
<dbReference type="InterPro" id="IPR050218">
    <property type="entry name" value="LptD"/>
</dbReference>
<keyword evidence="8" id="KW-1185">Reference proteome</keyword>
<accession>A0A066TKV8</accession>
<comment type="subcellular location">
    <subcellularLocation>
        <location evidence="4">Cell outer membrane</location>
    </subcellularLocation>
</comment>
<protein>
    <recommendedName>
        <fullName evidence="4">LPS-assembly protein LptD</fullName>
    </recommendedName>
</protein>
<dbReference type="OrthoDB" id="9760225at2"/>
<feature type="domain" description="LptD C-terminal" evidence="6">
    <location>
        <begin position="305"/>
        <end position="691"/>
    </location>
</feature>
<comment type="subunit">
    <text evidence="4">Component of the lipopolysaccharide transport and assembly complex. Interacts with LptE and LptA.</text>
</comment>
<evidence type="ECO:0000256" key="4">
    <source>
        <dbReference type="HAMAP-Rule" id="MF_01411"/>
    </source>
</evidence>
<dbReference type="EMBL" id="JFZV01000001">
    <property type="protein sequence ID" value="KDN15736.1"/>
    <property type="molecule type" value="Genomic_DNA"/>
</dbReference>
<dbReference type="GO" id="GO:0009279">
    <property type="term" value="C:cell outer membrane"/>
    <property type="evidence" value="ECO:0007669"/>
    <property type="project" value="UniProtKB-SubCell"/>
</dbReference>
<comment type="similarity">
    <text evidence="4">Belongs to the LptD family.</text>
</comment>
<evidence type="ECO:0000256" key="1">
    <source>
        <dbReference type="ARBA" id="ARBA00022729"/>
    </source>
</evidence>
<dbReference type="Pfam" id="PF04453">
    <property type="entry name" value="LptD"/>
    <property type="match status" value="1"/>
</dbReference>
<evidence type="ECO:0000313" key="8">
    <source>
        <dbReference type="Proteomes" id="UP000027170"/>
    </source>
</evidence>
<dbReference type="InterPro" id="IPR007543">
    <property type="entry name" value="LptD_C"/>
</dbReference>
<feature type="domain" description="Organic solvent tolerance-like N-terminal" evidence="5">
    <location>
        <begin position="78"/>
        <end position="199"/>
    </location>
</feature>
<evidence type="ECO:0000256" key="3">
    <source>
        <dbReference type="ARBA" id="ARBA00023237"/>
    </source>
</evidence>
<dbReference type="Pfam" id="PF03968">
    <property type="entry name" value="LptD_N"/>
    <property type="match status" value="1"/>
</dbReference>
<dbReference type="InterPro" id="IPR020889">
    <property type="entry name" value="LipoPS_assembly_LptD"/>
</dbReference>
<keyword evidence="2 4" id="KW-0472">Membrane</keyword>
<dbReference type="HAMAP" id="MF_01411">
    <property type="entry name" value="LPS_assembly_LptD"/>
    <property type="match status" value="1"/>
</dbReference>
<dbReference type="GO" id="GO:1990351">
    <property type="term" value="C:transporter complex"/>
    <property type="evidence" value="ECO:0007669"/>
    <property type="project" value="TreeGrafter"/>
</dbReference>
<comment type="function">
    <text evidence="4">Together with LptE, is involved in the assembly of lipopolysaccharide (LPS) at the surface of the outer membrane.</text>
</comment>
<gene>
    <name evidence="4" type="primary">lptD</name>
    <name evidence="7" type="ORF">SALWKB29_0155</name>
</gene>
<comment type="caution">
    <text evidence="4">Lacks conserved residue(s) required for the propagation of feature annotation.</text>
</comment>
<evidence type="ECO:0000259" key="6">
    <source>
        <dbReference type="Pfam" id="PF04453"/>
    </source>
</evidence>
<dbReference type="eggNOG" id="COG1452">
    <property type="taxonomic scope" value="Bacteria"/>
</dbReference>
<organism evidence="7 8">
    <name type="scientific">Snodgrassella communis</name>
    <dbReference type="NCBI Taxonomy" id="2946699"/>
    <lineage>
        <taxon>Bacteria</taxon>
        <taxon>Pseudomonadati</taxon>
        <taxon>Pseudomonadota</taxon>
        <taxon>Betaproteobacteria</taxon>
        <taxon>Neisseriales</taxon>
        <taxon>Neisseriaceae</taxon>
        <taxon>Snodgrassella</taxon>
    </lineage>
</organism>